<dbReference type="GO" id="GO:0006355">
    <property type="term" value="P:regulation of DNA-templated transcription"/>
    <property type="evidence" value="ECO:0007669"/>
    <property type="project" value="InterPro"/>
</dbReference>
<keyword evidence="5" id="KW-0539">Nucleus</keyword>
<keyword evidence="4" id="KW-0804">Transcription</keyword>
<evidence type="ECO:0000256" key="5">
    <source>
        <dbReference type="ARBA" id="ARBA00023242"/>
    </source>
</evidence>
<dbReference type="SUPFAM" id="SSF101936">
    <property type="entry name" value="DNA-binding pseudobarrel domain"/>
    <property type="match status" value="1"/>
</dbReference>
<comment type="subcellular location">
    <subcellularLocation>
        <location evidence="1">Nucleus</location>
    </subcellularLocation>
</comment>
<dbReference type="GO" id="GO:0005634">
    <property type="term" value="C:nucleus"/>
    <property type="evidence" value="ECO:0007669"/>
    <property type="project" value="UniProtKB-SubCell"/>
</dbReference>
<evidence type="ECO:0000256" key="3">
    <source>
        <dbReference type="ARBA" id="ARBA00023125"/>
    </source>
</evidence>
<evidence type="ECO:0000313" key="8">
    <source>
        <dbReference type="Proteomes" id="UP001418222"/>
    </source>
</evidence>
<evidence type="ECO:0000256" key="1">
    <source>
        <dbReference type="ARBA" id="ARBA00004123"/>
    </source>
</evidence>
<keyword evidence="3" id="KW-0238">DNA-binding</keyword>
<sequence length="459" mass="50250">MLESSPSSSSMSRILNFNRVLRAKATTVILKIRIFCKTLSTSDTSTHRVFSVLMRYADECLPALDIDRQPPTQELVAKDLRGVEWFTSTIIGVGDADTKNDLSQNGDARPTFGDDLDKEHIITVSERCCGARRLGAATSSIPKVILLLGTFTVLPRGHRSLAIYGKPNFIISPLEFSGGKIPNHLRKGDKGGIDSPKTKRITTSLVRVRPGTSTAKEGKGILTGACRGGRRSRKGLPERNRPSARAAGCAGLDDRGRRSTRKRKREKVGLHSVYPRCCGARRLGAATSSIPKVILLLETFTVLPRGHRSPAIYGKPNFIISPLEFSGGKIPNHLRKGDKGGIDSPKTKRITTSPVRVRPGTSTAKEGKGILPGACRGGRRSRKGLLERNRPPARAAGCAGLDDRGRRSTRKRKREKVGLRSVYPMRKDFVRVLILAGCGFLHNRKEESGEKFLLATHFH</sequence>
<dbReference type="InterPro" id="IPR044835">
    <property type="entry name" value="ARF_plant"/>
</dbReference>
<dbReference type="InterPro" id="IPR015300">
    <property type="entry name" value="DNA-bd_pseudobarrel_sf"/>
</dbReference>
<dbReference type="PANTHER" id="PTHR31384:SF79">
    <property type="entry name" value="AUXIN RESPONSE FACTOR 2"/>
    <property type="match status" value="1"/>
</dbReference>
<dbReference type="AlphaFoldDB" id="A0AAP0C0L6"/>
<dbReference type="Gene3D" id="2.40.330.10">
    <property type="entry name" value="DNA-binding pseudobarrel domain"/>
    <property type="match status" value="1"/>
</dbReference>
<dbReference type="Proteomes" id="UP001418222">
    <property type="component" value="Unassembled WGS sequence"/>
</dbReference>
<comment type="caution">
    <text evidence="7">The sequence shown here is derived from an EMBL/GenBank/DDBJ whole genome shotgun (WGS) entry which is preliminary data.</text>
</comment>
<dbReference type="PANTHER" id="PTHR31384">
    <property type="entry name" value="AUXIN RESPONSE FACTOR 4-RELATED"/>
    <property type="match status" value="1"/>
</dbReference>
<evidence type="ECO:0000313" key="7">
    <source>
        <dbReference type="EMBL" id="KAK8956903.1"/>
    </source>
</evidence>
<protein>
    <submittedName>
        <fullName evidence="7">Auxin response factor 23</fullName>
    </submittedName>
</protein>
<evidence type="ECO:0000256" key="6">
    <source>
        <dbReference type="SAM" id="MobiDB-lite"/>
    </source>
</evidence>
<gene>
    <name evidence="7" type="primary">ARF23</name>
    <name evidence="7" type="ORF">KSP39_PZI000934</name>
</gene>
<evidence type="ECO:0000256" key="4">
    <source>
        <dbReference type="ARBA" id="ARBA00023163"/>
    </source>
</evidence>
<evidence type="ECO:0000256" key="2">
    <source>
        <dbReference type="ARBA" id="ARBA00023015"/>
    </source>
</evidence>
<proteinExistence type="predicted"/>
<keyword evidence="2" id="KW-0805">Transcription regulation</keyword>
<accession>A0AAP0C0L6</accession>
<organism evidence="7 8">
    <name type="scientific">Platanthera zijinensis</name>
    <dbReference type="NCBI Taxonomy" id="2320716"/>
    <lineage>
        <taxon>Eukaryota</taxon>
        <taxon>Viridiplantae</taxon>
        <taxon>Streptophyta</taxon>
        <taxon>Embryophyta</taxon>
        <taxon>Tracheophyta</taxon>
        <taxon>Spermatophyta</taxon>
        <taxon>Magnoliopsida</taxon>
        <taxon>Liliopsida</taxon>
        <taxon>Asparagales</taxon>
        <taxon>Orchidaceae</taxon>
        <taxon>Orchidoideae</taxon>
        <taxon>Orchideae</taxon>
        <taxon>Orchidinae</taxon>
        <taxon>Platanthera</taxon>
    </lineage>
</organism>
<reference evidence="7 8" key="1">
    <citation type="journal article" date="2022" name="Nat. Plants">
        <title>Genomes of leafy and leafless Platanthera orchids illuminate the evolution of mycoheterotrophy.</title>
        <authorList>
            <person name="Li M.H."/>
            <person name="Liu K.W."/>
            <person name="Li Z."/>
            <person name="Lu H.C."/>
            <person name="Ye Q.L."/>
            <person name="Zhang D."/>
            <person name="Wang J.Y."/>
            <person name="Li Y.F."/>
            <person name="Zhong Z.M."/>
            <person name="Liu X."/>
            <person name="Yu X."/>
            <person name="Liu D.K."/>
            <person name="Tu X.D."/>
            <person name="Liu B."/>
            <person name="Hao Y."/>
            <person name="Liao X.Y."/>
            <person name="Jiang Y.T."/>
            <person name="Sun W.H."/>
            <person name="Chen J."/>
            <person name="Chen Y.Q."/>
            <person name="Ai Y."/>
            <person name="Zhai J.W."/>
            <person name="Wu S.S."/>
            <person name="Zhou Z."/>
            <person name="Hsiao Y.Y."/>
            <person name="Wu W.L."/>
            <person name="Chen Y.Y."/>
            <person name="Lin Y.F."/>
            <person name="Hsu J.L."/>
            <person name="Li C.Y."/>
            <person name="Wang Z.W."/>
            <person name="Zhao X."/>
            <person name="Zhong W.Y."/>
            <person name="Ma X.K."/>
            <person name="Ma L."/>
            <person name="Huang J."/>
            <person name="Chen G.Z."/>
            <person name="Huang M.Z."/>
            <person name="Huang L."/>
            <person name="Peng D.H."/>
            <person name="Luo Y.B."/>
            <person name="Zou S.Q."/>
            <person name="Chen S.P."/>
            <person name="Lan S."/>
            <person name="Tsai W.C."/>
            <person name="Van de Peer Y."/>
            <person name="Liu Z.J."/>
        </authorList>
    </citation>
    <scope>NUCLEOTIDE SEQUENCE [LARGE SCALE GENOMIC DNA]</scope>
    <source>
        <strain evidence="7">Lor287</strain>
    </source>
</reference>
<dbReference type="GO" id="GO:0009725">
    <property type="term" value="P:response to hormone"/>
    <property type="evidence" value="ECO:0007669"/>
    <property type="project" value="InterPro"/>
</dbReference>
<dbReference type="GO" id="GO:0003677">
    <property type="term" value="F:DNA binding"/>
    <property type="evidence" value="ECO:0007669"/>
    <property type="project" value="UniProtKB-KW"/>
</dbReference>
<feature type="region of interest" description="Disordered" evidence="6">
    <location>
        <begin position="226"/>
        <end position="268"/>
    </location>
</feature>
<name>A0AAP0C0L6_9ASPA</name>
<keyword evidence="8" id="KW-1185">Reference proteome</keyword>
<dbReference type="EMBL" id="JBBWWQ010000001">
    <property type="protein sequence ID" value="KAK8956903.1"/>
    <property type="molecule type" value="Genomic_DNA"/>
</dbReference>
<feature type="region of interest" description="Disordered" evidence="6">
    <location>
        <begin position="383"/>
        <end position="416"/>
    </location>
</feature>